<dbReference type="PANTHER" id="PTHR21022:SF42">
    <property type="entry name" value="AROGENATE DEHYDRATASE_PREPHENATE DEHYDRATASE 2, CHLOROPLASTIC"/>
    <property type="match status" value="1"/>
</dbReference>
<dbReference type="Gene3D" id="3.30.70.260">
    <property type="match status" value="1"/>
</dbReference>
<evidence type="ECO:0000313" key="10">
    <source>
        <dbReference type="EMBL" id="KAF6139766.1"/>
    </source>
</evidence>
<dbReference type="EMBL" id="JACGCM010002444">
    <property type="protein sequence ID" value="KAF6139766.1"/>
    <property type="molecule type" value="Genomic_DNA"/>
</dbReference>
<evidence type="ECO:0000256" key="6">
    <source>
        <dbReference type="ARBA" id="ARBA00023222"/>
    </source>
</evidence>
<dbReference type="PROSITE" id="PS51171">
    <property type="entry name" value="PREPHENATE_DEHYDR_3"/>
    <property type="match status" value="1"/>
</dbReference>
<evidence type="ECO:0000256" key="3">
    <source>
        <dbReference type="ARBA" id="ARBA00013259"/>
    </source>
</evidence>
<reference evidence="10 11" key="1">
    <citation type="journal article" date="2020" name="IScience">
        <title>Genome Sequencing of the Endangered Kingdonia uniflora (Circaeasteraceae, Ranunculales) Reveals Potential Mechanisms of Evolutionary Specialization.</title>
        <authorList>
            <person name="Sun Y."/>
            <person name="Deng T."/>
            <person name="Zhang A."/>
            <person name="Moore M.J."/>
            <person name="Landis J.B."/>
            <person name="Lin N."/>
            <person name="Zhang H."/>
            <person name="Zhang X."/>
            <person name="Huang J."/>
            <person name="Zhang X."/>
            <person name="Sun H."/>
            <person name="Wang H."/>
        </authorList>
    </citation>
    <scope>NUCLEOTIDE SEQUENCE [LARGE SCALE GENOMIC DNA]</scope>
    <source>
        <strain evidence="10">TB1705</strain>
        <tissue evidence="10">Leaf</tissue>
    </source>
</reference>
<keyword evidence="7" id="KW-0456">Lyase</keyword>
<evidence type="ECO:0000313" key="11">
    <source>
        <dbReference type="Proteomes" id="UP000541444"/>
    </source>
</evidence>
<evidence type="ECO:0000256" key="2">
    <source>
        <dbReference type="ARBA" id="ARBA00004929"/>
    </source>
</evidence>
<dbReference type="OrthoDB" id="2414662at2759"/>
<dbReference type="Proteomes" id="UP000541444">
    <property type="component" value="Unassembled WGS sequence"/>
</dbReference>
<dbReference type="EC" id="4.2.1.91" evidence="3"/>
<dbReference type="SUPFAM" id="SSF53850">
    <property type="entry name" value="Periplasmic binding protein-like II"/>
    <property type="match status" value="1"/>
</dbReference>
<feature type="domain" description="ACT" evidence="9">
    <location>
        <begin position="202"/>
        <end position="293"/>
    </location>
</feature>
<comment type="caution">
    <text evidence="10">The sequence shown here is derived from an EMBL/GenBank/DDBJ whole genome shotgun (WGS) entry which is preliminary data.</text>
</comment>
<sequence length="308" mass="35080">MALKGVLIWGNYVPQLSCKIVGVHITSKPSSRDSLNLKREKWEGLSSQRAIIVVDDENPSLEFKKILVPIEEVDSKKFYRDLSFLPRPLFIANFYASNCDGVKKDDLKHILSHLQALAQCEMYPTKLGAVRESADDKAGTTQFVALNRLKDTRAVASARAADIYGLKVLAEKIQDDFENITYFLILAREPIIPRADRPFKTSIVFRLEEGLGVLFKALAAFAMKEINMTKIERRPQRKRPLRVVDDLNAGCANYFDYLFYIDFEASMAEECEQNALIHLQEFATFMHILGCYSMDLILLIFYDGGNFE</sequence>
<evidence type="ECO:0000256" key="4">
    <source>
        <dbReference type="ARBA" id="ARBA00022605"/>
    </source>
</evidence>
<keyword evidence="4" id="KW-0028">Amino-acid biosynthesis</keyword>
<dbReference type="InterPro" id="IPR002912">
    <property type="entry name" value="ACT_dom"/>
</dbReference>
<name>A0A7J7LAS2_9MAGN</name>
<dbReference type="GO" id="GO:0004664">
    <property type="term" value="F:prephenate dehydratase activity"/>
    <property type="evidence" value="ECO:0007669"/>
    <property type="project" value="InterPro"/>
</dbReference>
<dbReference type="Pfam" id="PF00800">
    <property type="entry name" value="PDT"/>
    <property type="match status" value="1"/>
</dbReference>
<dbReference type="FunFam" id="3.40.190.10:FF:000031">
    <property type="entry name" value="Arogenate dehydratase"/>
    <property type="match status" value="1"/>
</dbReference>
<evidence type="ECO:0000256" key="5">
    <source>
        <dbReference type="ARBA" id="ARBA00023141"/>
    </source>
</evidence>
<dbReference type="GO" id="GO:0047769">
    <property type="term" value="F:arogenate dehydratase activity"/>
    <property type="evidence" value="ECO:0007669"/>
    <property type="project" value="UniProtKB-EC"/>
</dbReference>
<accession>A0A7J7LAS2</accession>
<keyword evidence="5" id="KW-0057">Aromatic amino acid biosynthesis</keyword>
<comment type="pathway">
    <text evidence="2">Amino-acid biosynthesis; L-phenylalanine biosynthesis; L-phenylalanine from L-arogenate: step 1/1.</text>
</comment>
<keyword evidence="11" id="KW-1185">Reference proteome</keyword>
<evidence type="ECO:0000259" key="9">
    <source>
        <dbReference type="PROSITE" id="PS51671"/>
    </source>
</evidence>
<dbReference type="PROSITE" id="PS51671">
    <property type="entry name" value="ACT"/>
    <property type="match status" value="1"/>
</dbReference>
<dbReference type="GO" id="GO:0009570">
    <property type="term" value="C:chloroplast stroma"/>
    <property type="evidence" value="ECO:0007669"/>
    <property type="project" value="UniProtKB-SubCell"/>
</dbReference>
<keyword evidence="6" id="KW-0584">Phenylalanine biosynthesis</keyword>
<dbReference type="PANTHER" id="PTHR21022">
    <property type="entry name" value="PREPHENATE DEHYDRATASE P PROTEIN"/>
    <property type="match status" value="1"/>
</dbReference>
<dbReference type="UniPathway" id="UPA00121">
    <property type="reaction ID" value="UER00344"/>
</dbReference>
<gene>
    <name evidence="10" type="ORF">GIB67_024043</name>
</gene>
<dbReference type="AlphaFoldDB" id="A0A7J7LAS2"/>
<dbReference type="GO" id="GO:0009094">
    <property type="term" value="P:L-phenylalanine biosynthetic process"/>
    <property type="evidence" value="ECO:0007669"/>
    <property type="project" value="UniProtKB-UniPathway"/>
</dbReference>
<feature type="domain" description="Prephenate dehydratase" evidence="8">
    <location>
        <begin position="2"/>
        <end position="188"/>
    </location>
</feature>
<dbReference type="InterPro" id="IPR045865">
    <property type="entry name" value="ACT-like_dom_sf"/>
</dbReference>
<dbReference type="CDD" id="cd04905">
    <property type="entry name" value="ACT_CM-PDT"/>
    <property type="match status" value="1"/>
</dbReference>
<evidence type="ECO:0000259" key="8">
    <source>
        <dbReference type="PROSITE" id="PS51171"/>
    </source>
</evidence>
<dbReference type="InterPro" id="IPR001086">
    <property type="entry name" value="Preph_deHydtase"/>
</dbReference>
<dbReference type="SUPFAM" id="SSF55021">
    <property type="entry name" value="ACT-like"/>
    <property type="match status" value="1"/>
</dbReference>
<comment type="subcellular location">
    <subcellularLocation>
        <location evidence="1">Plastid</location>
        <location evidence="1">Chloroplast stroma</location>
    </subcellularLocation>
</comment>
<evidence type="ECO:0000256" key="1">
    <source>
        <dbReference type="ARBA" id="ARBA00004470"/>
    </source>
</evidence>
<organism evidence="10 11">
    <name type="scientific">Kingdonia uniflora</name>
    <dbReference type="NCBI Taxonomy" id="39325"/>
    <lineage>
        <taxon>Eukaryota</taxon>
        <taxon>Viridiplantae</taxon>
        <taxon>Streptophyta</taxon>
        <taxon>Embryophyta</taxon>
        <taxon>Tracheophyta</taxon>
        <taxon>Spermatophyta</taxon>
        <taxon>Magnoliopsida</taxon>
        <taxon>Ranunculales</taxon>
        <taxon>Circaeasteraceae</taxon>
        <taxon>Kingdonia</taxon>
    </lineage>
</organism>
<dbReference type="Gene3D" id="3.40.190.10">
    <property type="entry name" value="Periplasmic binding protein-like II"/>
    <property type="match status" value="1"/>
</dbReference>
<evidence type="ECO:0000256" key="7">
    <source>
        <dbReference type="ARBA" id="ARBA00023239"/>
    </source>
</evidence>
<protein>
    <recommendedName>
        <fullName evidence="3">arogenate dehydratase</fullName>
        <ecNumber evidence="3">4.2.1.91</ecNumber>
    </recommendedName>
</protein>
<proteinExistence type="predicted"/>